<dbReference type="Gene3D" id="6.10.250.2410">
    <property type="match status" value="1"/>
</dbReference>
<evidence type="ECO:0000313" key="2">
    <source>
        <dbReference type="EMBL" id="OHA59463.1"/>
    </source>
</evidence>
<name>A0A1G2QGE2_9BACT</name>
<evidence type="ECO:0000313" key="3">
    <source>
        <dbReference type="Proteomes" id="UP000177838"/>
    </source>
</evidence>
<organism evidence="2 3">
    <name type="scientific">Candidatus Vogelbacteria bacterium RIFOXYD1_FULL_46_19</name>
    <dbReference type="NCBI Taxonomy" id="1802439"/>
    <lineage>
        <taxon>Bacteria</taxon>
        <taxon>Candidatus Vogeliibacteriota</taxon>
    </lineage>
</organism>
<gene>
    <name evidence="2" type="ORF">A2589_01205</name>
</gene>
<dbReference type="STRING" id="1802439.A2589_01205"/>
<comment type="caution">
    <text evidence="2">The sequence shown here is derived from an EMBL/GenBank/DDBJ whole genome shotgun (WGS) entry which is preliminary data.</text>
</comment>
<evidence type="ECO:0000256" key="1">
    <source>
        <dbReference type="ARBA" id="ARBA00044777"/>
    </source>
</evidence>
<dbReference type="InterPro" id="IPR023093">
    <property type="entry name" value="ScpA-like_C"/>
</dbReference>
<proteinExistence type="predicted"/>
<accession>A0A1G2QGE2</accession>
<dbReference type="EMBL" id="MHTK01000006">
    <property type="protein sequence ID" value="OHA59463.1"/>
    <property type="molecule type" value="Genomic_DNA"/>
</dbReference>
<dbReference type="InterPro" id="IPR003768">
    <property type="entry name" value="ScpA"/>
</dbReference>
<dbReference type="Proteomes" id="UP000177838">
    <property type="component" value="Unassembled WGS sequence"/>
</dbReference>
<dbReference type="Pfam" id="PF02616">
    <property type="entry name" value="SMC_ScpA"/>
    <property type="match status" value="1"/>
</dbReference>
<dbReference type="PANTHER" id="PTHR33969">
    <property type="entry name" value="SEGREGATION AND CONDENSATION PROTEIN A"/>
    <property type="match status" value="1"/>
</dbReference>
<protein>
    <recommendedName>
        <fullName evidence="1">Segregation and condensation protein A</fullName>
    </recommendedName>
</protein>
<sequence length="242" mass="27547">MSEKFSTRIGDFEGPLDLLLQLIEKNQLHISQVSIAQVADDYIAYITNLSNLPKREAADFLVIASTLMLIKSASLLPSLNLLPEEERGAEELELRLKLYQQMQTASLDIKQLFDHQPVFWPLPRRNYEPVFAPSAELVVDNLTNVILKLLAALPKISNLPQIAVKRVISLQEAMEKLIQRIERALSLKFNDFAPRNRAEKVNIIVSFLGMLELVKQGMIEVNQNAHFEDIDMQSLNPTLPRY</sequence>
<dbReference type="Gene3D" id="1.10.10.580">
    <property type="entry name" value="Structural maintenance of chromosome 1. Chain E"/>
    <property type="match status" value="1"/>
</dbReference>
<dbReference type="PANTHER" id="PTHR33969:SF2">
    <property type="entry name" value="SEGREGATION AND CONDENSATION PROTEIN A"/>
    <property type="match status" value="1"/>
</dbReference>
<reference evidence="2 3" key="1">
    <citation type="journal article" date="2016" name="Nat. Commun.">
        <title>Thousands of microbial genomes shed light on interconnected biogeochemical processes in an aquifer system.</title>
        <authorList>
            <person name="Anantharaman K."/>
            <person name="Brown C.T."/>
            <person name="Hug L.A."/>
            <person name="Sharon I."/>
            <person name="Castelle C.J."/>
            <person name="Probst A.J."/>
            <person name="Thomas B.C."/>
            <person name="Singh A."/>
            <person name="Wilkins M.J."/>
            <person name="Karaoz U."/>
            <person name="Brodie E.L."/>
            <person name="Williams K.H."/>
            <person name="Hubbard S.S."/>
            <person name="Banfield J.F."/>
        </authorList>
    </citation>
    <scope>NUCLEOTIDE SEQUENCE [LARGE SCALE GENOMIC DNA]</scope>
</reference>
<dbReference type="AlphaFoldDB" id="A0A1G2QGE2"/>